<evidence type="ECO:0000313" key="1">
    <source>
        <dbReference type="EMBL" id="CAH1444687.1"/>
    </source>
</evidence>
<sequence>MVSSVNCLPYSLNRVRSSHHRRVHCKVNFRLPDYLDLASDPYDSPFEILYEIGSEEDLLCTYIDIEKLRSN</sequence>
<proteinExistence type="predicted"/>
<reference evidence="1 2" key="1">
    <citation type="submission" date="2022-01" db="EMBL/GenBank/DDBJ databases">
        <authorList>
            <person name="Xiong W."/>
            <person name="Schranz E."/>
        </authorList>
    </citation>
    <scope>NUCLEOTIDE SEQUENCE [LARGE SCALE GENOMIC DNA]</scope>
</reference>
<comment type="caution">
    <text evidence="1">The sequence shown here is derived from an EMBL/GenBank/DDBJ whole genome shotgun (WGS) entry which is preliminary data.</text>
</comment>
<keyword evidence="2" id="KW-1185">Reference proteome</keyword>
<dbReference type="AlphaFoldDB" id="A0AAU9P3L8"/>
<dbReference type="Proteomes" id="UP001157418">
    <property type="component" value="Unassembled WGS sequence"/>
</dbReference>
<evidence type="ECO:0000313" key="2">
    <source>
        <dbReference type="Proteomes" id="UP001157418"/>
    </source>
</evidence>
<protein>
    <submittedName>
        <fullName evidence="1">Uncharacterized protein</fullName>
    </submittedName>
</protein>
<gene>
    <name evidence="1" type="ORF">LVIROSA_LOCUS30498</name>
</gene>
<dbReference type="EMBL" id="CAKMRJ010005523">
    <property type="protein sequence ID" value="CAH1444687.1"/>
    <property type="molecule type" value="Genomic_DNA"/>
</dbReference>
<organism evidence="1 2">
    <name type="scientific">Lactuca virosa</name>
    <dbReference type="NCBI Taxonomy" id="75947"/>
    <lineage>
        <taxon>Eukaryota</taxon>
        <taxon>Viridiplantae</taxon>
        <taxon>Streptophyta</taxon>
        <taxon>Embryophyta</taxon>
        <taxon>Tracheophyta</taxon>
        <taxon>Spermatophyta</taxon>
        <taxon>Magnoliopsida</taxon>
        <taxon>eudicotyledons</taxon>
        <taxon>Gunneridae</taxon>
        <taxon>Pentapetalae</taxon>
        <taxon>asterids</taxon>
        <taxon>campanulids</taxon>
        <taxon>Asterales</taxon>
        <taxon>Asteraceae</taxon>
        <taxon>Cichorioideae</taxon>
        <taxon>Cichorieae</taxon>
        <taxon>Lactucinae</taxon>
        <taxon>Lactuca</taxon>
    </lineage>
</organism>
<accession>A0AAU9P3L8</accession>
<name>A0AAU9P3L8_9ASTR</name>